<feature type="transmembrane region" description="Helical" evidence="1">
    <location>
        <begin position="12"/>
        <end position="35"/>
    </location>
</feature>
<sequence length="65" mass="6916">MPSRHHRDALNAVGTTVGAVIGCIFYALSVVAWLISVPISAASRLVGIFRGDSPTMQIEHELLGL</sequence>
<name>A0ABP3MVH3_SACER</name>
<keyword evidence="3" id="KW-1185">Reference proteome</keyword>
<evidence type="ECO:0000313" key="2">
    <source>
        <dbReference type="EMBL" id="GAA0528865.1"/>
    </source>
</evidence>
<keyword evidence="1" id="KW-0812">Transmembrane</keyword>
<evidence type="ECO:0000256" key="1">
    <source>
        <dbReference type="SAM" id="Phobius"/>
    </source>
</evidence>
<keyword evidence="1" id="KW-1133">Transmembrane helix</keyword>
<proteinExistence type="predicted"/>
<organism evidence="2 3">
    <name type="scientific">Saccharopolyspora erythraea</name>
    <name type="common">Streptomyces erythraeus</name>
    <dbReference type="NCBI Taxonomy" id="1836"/>
    <lineage>
        <taxon>Bacteria</taxon>
        <taxon>Bacillati</taxon>
        <taxon>Actinomycetota</taxon>
        <taxon>Actinomycetes</taxon>
        <taxon>Pseudonocardiales</taxon>
        <taxon>Pseudonocardiaceae</taxon>
        <taxon>Saccharopolyspora</taxon>
    </lineage>
</organism>
<protein>
    <submittedName>
        <fullName evidence="2">Uncharacterized protein</fullName>
    </submittedName>
</protein>
<dbReference type="Proteomes" id="UP001500729">
    <property type="component" value="Unassembled WGS sequence"/>
</dbReference>
<dbReference type="EMBL" id="BAAAGS010000017">
    <property type="protein sequence ID" value="GAA0528865.1"/>
    <property type="molecule type" value="Genomic_DNA"/>
</dbReference>
<evidence type="ECO:0000313" key="3">
    <source>
        <dbReference type="Proteomes" id="UP001500729"/>
    </source>
</evidence>
<accession>A0ABP3MVH3</accession>
<keyword evidence="1" id="KW-0472">Membrane</keyword>
<comment type="caution">
    <text evidence="2">The sequence shown here is derived from an EMBL/GenBank/DDBJ whole genome shotgun (WGS) entry which is preliminary data.</text>
</comment>
<gene>
    <name evidence="2" type="ORF">GCM10009533_30160</name>
</gene>
<reference evidence="3" key="1">
    <citation type="journal article" date="2019" name="Int. J. Syst. Evol. Microbiol.">
        <title>The Global Catalogue of Microorganisms (GCM) 10K type strain sequencing project: providing services to taxonomists for standard genome sequencing and annotation.</title>
        <authorList>
            <consortium name="The Broad Institute Genomics Platform"/>
            <consortium name="The Broad Institute Genome Sequencing Center for Infectious Disease"/>
            <person name="Wu L."/>
            <person name="Ma J."/>
        </authorList>
    </citation>
    <scope>NUCLEOTIDE SEQUENCE [LARGE SCALE GENOMIC DNA]</scope>
    <source>
        <strain evidence="3">JCM 10303</strain>
    </source>
</reference>
<dbReference type="PROSITE" id="PS51257">
    <property type="entry name" value="PROKAR_LIPOPROTEIN"/>
    <property type="match status" value="1"/>
</dbReference>